<organism evidence="2">
    <name type="scientific">Tetraselmis sp. GSL018</name>
    <dbReference type="NCBI Taxonomy" id="582737"/>
    <lineage>
        <taxon>Eukaryota</taxon>
        <taxon>Viridiplantae</taxon>
        <taxon>Chlorophyta</taxon>
        <taxon>core chlorophytes</taxon>
        <taxon>Chlorodendrophyceae</taxon>
        <taxon>Chlorodendrales</taxon>
        <taxon>Chlorodendraceae</taxon>
        <taxon>Tetraselmis</taxon>
    </lineage>
</organism>
<protein>
    <submittedName>
        <fullName evidence="2">Uncharacterized protein</fullName>
    </submittedName>
</protein>
<sequence length="283" mass="29940">MAFCAKLTYRHAPATTSTSGRCFEGERRSLRYSYCGFNVAAAVSSERRSNPANTTKFAGSGLQTELNVSLKKARKLQKKAAKQRRGLCKLVHDLPSEDPALEAAITSLKDLELQLVKRIIDLEVQEEAEECSSSSDSEDEARPRKVSNTVSFPAVEIGGDPYLQYEGSGQPGAKQGKPEISWHSPCAGAAGVAQSRVFVCQGKKCLKSGAAQVLSAVNRAATQGDSSITVTACGCLGKCKDGPVVRVKPPGGRSELFTQVAESDIEALVSGKIDRGAAAESAA</sequence>
<accession>A0A061R4C2</accession>
<feature type="region of interest" description="Disordered" evidence="1">
    <location>
        <begin position="129"/>
        <end position="148"/>
    </location>
</feature>
<dbReference type="EMBL" id="GBEZ01021201">
    <property type="protein sequence ID" value="JAC65530.1"/>
    <property type="molecule type" value="Transcribed_RNA"/>
</dbReference>
<dbReference type="InterPro" id="IPR036249">
    <property type="entry name" value="Thioredoxin-like_sf"/>
</dbReference>
<name>A0A061R4C2_9CHLO</name>
<reference evidence="2" key="1">
    <citation type="submission" date="2014-05" db="EMBL/GenBank/DDBJ databases">
        <title>The transcriptome of the halophilic microalga Tetraselmis sp. GSL018 isolated from the Great Salt Lake, Utah.</title>
        <authorList>
            <person name="Jinkerson R.E."/>
            <person name="D'Adamo S."/>
            <person name="Posewitz M.C."/>
        </authorList>
    </citation>
    <scope>NUCLEOTIDE SEQUENCE</scope>
    <source>
        <strain evidence="2">GSL018</strain>
    </source>
</reference>
<dbReference type="Gene3D" id="3.40.30.10">
    <property type="entry name" value="Glutaredoxin"/>
    <property type="match status" value="1"/>
</dbReference>
<dbReference type="SUPFAM" id="SSF52833">
    <property type="entry name" value="Thioredoxin-like"/>
    <property type="match status" value="1"/>
</dbReference>
<proteinExistence type="predicted"/>
<dbReference type="Pfam" id="PF01257">
    <property type="entry name" value="2Fe-2S_thioredx"/>
    <property type="match status" value="1"/>
</dbReference>
<dbReference type="AlphaFoldDB" id="A0A061R4C2"/>
<evidence type="ECO:0000313" key="2">
    <source>
        <dbReference type="EMBL" id="JAC65530.1"/>
    </source>
</evidence>
<gene>
    <name evidence="2" type="ORF">TSPGSL018_15824</name>
</gene>
<evidence type="ECO:0000256" key="1">
    <source>
        <dbReference type="SAM" id="MobiDB-lite"/>
    </source>
</evidence>
<dbReference type="CDD" id="cd02980">
    <property type="entry name" value="TRX_Fd_family"/>
    <property type="match status" value="1"/>
</dbReference>